<keyword evidence="13" id="KW-1185">Reference proteome</keyword>
<reference evidence="12 13" key="1">
    <citation type="submission" date="2019-03" db="EMBL/GenBank/DDBJ databases">
        <title>Genomic Encyclopedia of Type Strains, Phase IV (KMG-IV): sequencing the most valuable type-strain genomes for metagenomic binning, comparative biology and taxonomic classification.</title>
        <authorList>
            <person name="Goeker M."/>
        </authorList>
    </citation>
    <scope>NUCLEOTIDE SEQUENCE [LARGE SCALE GENOMIC DNA]</scope>
    <source>
        <strain evidence="12 13">DSM 100309</strain>
    </source>
</reference>
<keyword evidence="5" id="KW-1003">Cell membrane</keyword>
<keyword evidence="9" id="KW-0472">Membrane</keyword>
<dbReference type="EMBL" id="SMCO01000001">
    <property type="protein sequence ID" value="TCV90777.1"/>
    <property type="molecule type" value="Genomic_DNA"/>
</dbReference>
<dbReference type="InterPro" id="IPR018006">
    <property type="entry name" value="Flag_FliJ_proteobac"/>
</dbReference>
<keyword evidence="12" id="KW-0966">Cell projection</keyword>
<gene>
    <name evidence="12" type="ORF">EDC63_101751</name>
</gene>
<dbReference type="NCBIfam" id="TIGR02473">
    <property type="entry name" value="flagell_FliJ"/>
    <property type="match status" value="1"/>
</dbReference>
<dbReference type="AlphaFoldDB" id="A0A4R3YF16"/>
<dbReference type="InterPro" id="IPR053716">
    <property type="entry name" value="Flag_assembly_chemotaxis_eff"/>
</dbReference>
<dbReference type="InterPro" id="IPR012823">
    <property type="entry name" value="Flagell_FliJ"/>
</dbReference>
<dbReference type="GO" id="GO:0009288">
    <property type="term" value="C:bacterial-type flagellum"/>
    <property type="evidence" value="ECO:0007669"/>
    <property type="project" value="InterPro"/>
</dbReference>
<evidence type="ECO:0000256" key="2">
    <source>
        <dbReference type="ARBA" id="ARBA00010004"/>
    </source>
</evidence>
<dbReference type="PIRSF" id="PIRSF019404">
    <property type="entry name" value="FliJ"/>
    <property type="match status" value="1"/>
</dbReference>
<dbReference type="PANTHER" id="PTHR38786:SF1">
    <property type="entry name" value="FLAGELLAR FLIJ PROTEIN"/>
    <property type="match status" value="1"/>
</dbReference>
<dbReference type="RefSeq" id="WP_124947335.1">
    <property type="nucleotide sequence ID" value="NZ_BHVT01000073.1"/>
</dbReference>
<comment type="subcellular location">
    <subcellularLocation>
        <location evidence="1">Cell membrane</location>
        <topology evidence="1">Peripheral membrane protein</topology>
        <orientation evidence="1">Cytoplasmic side</orientation>
    </subcellularLocation>
</comment>
<dbReference type="OrthoDB" id="6465096at2"/>
<evidence type="ECO:0000256" key="9">
    <source>
        <dbReference type="ARBA" id="ARBA00023136"/>
    </source>
</evidence>
<dbReference type="Pfam" id="PF02050">
    <property type="entry name" value="FliJ"/>
    <property type="match status" value="1"/>
</dbReference>
<accession>A0A4R3YF16</accession>
<evidence type="ECO:0000256" key="6">
    <source>
        <dbReference type="ARBA" id="ARBA00022500"/>
    </source>
</evidence>
<dbReference type="Proteomes" id="UP000295367">
    <property type="component" value="Unassembled WGS sequence"/>
</dbReference>
<dbReference type="GO" id="GO:0044781">
    <property type="term" value="P:bacterial-type flagellum organization"/>
    <property type="evidence" value="ECO:0007669"/>
    <property type="project" value="UniProtKB-KW"/>
</dbReference>
<name>A0A4R3YF16_9PROT</name>
<feature type="compositionally biased region" description="Basic and acidic residues" evidence="11">
    <location>
        <begin position="129"/>
        <end position="146"/>
    </location>
</feature>
<dbReference type="InterPro" id="IPR052570">
    <property type="entry name" value="FliJ"/>
</dbReference>
<organism evidence="12 13">
    <name type="scientific">Sulfurirhabdus autotrophica</name>
    <dbReference type="NCBI Taxonomy" id="1706046"/>
    <lineage>
        <taxon>Bacteria</taxon>
        <taxon>Pseudomonadati</taxon>
        <taxon>Pseudomonadota</taxon>
        <taxon>Betaproteobacteria</taxon>
        <taxon>Nitrosomonadales</taxon>
        <taxon>Sulfuricellaceae</taxon>
        <taxon>Sulfurirhabdus</taxon>
    </lineage>
</organism>
<evidence type="ECO:0000256" key="8">
    <source>
        <dbReference type="ARBA" id="ARBA00022927"/>
    </source>
</evidence>
<comment type="caution">
    <text evidence="12">The sequence shown here is derived from an EMBL/GenBank/DDBJ whole genome shotgun (WGS) entry which is preliminary data.</text>
</comment>
<keyword evidence="4" id="KW-0813">Transport</keyword>
<dbReference type="GO" id="GO:0003774">
    <property type="term" value="F:cytoskeletal motor activity"/>
    <property type="evidence" value="ECO:0007669"/>
    <property type="project" value="InterPro"/>
</dbReference>
<keyword evidence="6" id="KW-0145">Chemotaxis</keyword>
<dbReference type="Gene3D" id="1.10.287.1700">
    <property type="match status" value="1"/>
</dbReference>
<evidence type="ECO:0000256" key="1">
    <source>
        <dbReference type="ARBA" id="ARBA00004413"/>
    </source>
</evidence>
<evidence type="ECO:0000313" key="13">
    <source>
        <dbReference type="Proteomes" id="UP000295367"/>
    </source>
</evidence>
<protein>
    <recommendedName>
        <fullName evidence="3">Flagellar FliJ protein</fullName>
    </recommendedName>
</protein>
<dbReference type="GO" id="GO:0015031">
    <property type="term" value="P:protein transport"/>
    <property type="evidence" value="ECO:0007669"/>
    <property type="project" value="UniProtKB-KW"/>
</dbReference>
<dbReference type="GO" id="GO:0071973">
    <property type="term" value="P:bacterial-type flagellum-dependent cell motility"/>
    <property type="evidence" value="ECO:0007669"/>
    <property type="project" value="InterPro"/>
</dbReference>
<keyword evidence="10" id="KW-1006">Bacterial flagellum protein export</keyword>
<dbReference type="PRINTS" id="PR01004">
    <property type="entry name" value="FLGFLIJ"/>
</dbReference>
<evidence type="ECO:0000256" key="4">
    <source>
        <dbReference type="ARBA" id="ARBA00022448"/>
    </source>
</evidence>
<evidence type="ECO:0000256" key="3">
    <source>
        <dbReference type="ARBA" id="ARBA00020392"/>
    </source>
</evidence>
<keyword evidence="12" id="KW-0282">Flagellum</keyword>
<dbReference type="GO" id="GO:0005886">
    <property type="term" value="C:plasma membrane"/>
    <property type="evidence" value="ECO:0007669"/>
    <property type="project" value="UniProtKB-SubCell"/>
</dbReference>
<dbReference type="PANTHER" id="PTHR38786">
    <property type="entry name" value="FLAGELLAR FLIJ PROTEIN"/>
    <property type="match status" value="1"/>
</dbReference>
<comment type="similarity">
    <text evidence="2">Belongs to the FliJ family.</text>
</comment>
<keyword evidence="8" id="KW-0653">Protein transport</keyword>
<keyword evidence="12" id="KW-0969">Cilium</keyword>
<dbReference type="GO" id="GO:0006935">
    <property type="term" value="P:chemotaxis"/>
    <property type="evidence" value="ECO:0007669"/>
    <property type="project" value="UniProtKB-KW"/>
</dbReference>
<evidence type="ECO:0000256" key="11">
    <source>
        <dbReference type="SAM" id="MobiDB-lite"/>
    </source>
</evidence>
<keyword evidence="7" id="KW-1005">Bacterial flagellum biogenesis</keyword>
<evidence type="ECO:0000256" key="7">
    <source>
        <dbReference type="ARBA" id="ARBA00022795"/>
    </source>
</evidence>
<sequence>MARRFPLQALLELTRDHADSSARTLSGLKGIWLGAEEKLRQLQQYEEEYRARLLQSTEKGMQVTEIRNFQQFLVKLAVAIAQQREEVERCKGRWEEGQQEWLLHKKKLNAYDTLSERHQKKVLQDESAQEQREQDEISSNKRFESE</sequence>
<evidence type="ECO:0000313" key="12">
    <source>
        <dbReference type="EMBL" id="TCV90777.1"/>
    </source>
</evidence>
<evidence type="ECO:0000256" key="10">
    <source>
        <dbReference type="ARBA" id="ARBA00023225"/>
    </source>
</evidence>
<feature type="region of interest" description="Disordered" evidence="11">
    <location>
        <begin position="119"/>
        <end position="146"/>
    </location>
</feature>
<evidence type="ECO:0000256" key="5">
    <source>
        <dbReference type="ARBA" id="ARBA00022475"/>
    </source>
</evidence>
<proteinExistence type="inferred from homology"/>